<keyword evidence="1" id="KW-0812">Transmembrane</keyword>
<organism evidence="2 3">
    <name type="scientific">Bacillus phage PBC2</name>
    <dbReference type="NCBI Taxonomy" id="1675029"/>
    <lineage>
        <taxon>Viruses</taxon>
        <taxon>Duplodnaviria</taxon>
        <taxon>Heunggongvirae</taxon>
        <taxon>Uroviricota</taxon>
        <taxon>Caudoviricetes</taxon>
        <taxon>Andregratiavirinae</taxon>
        <taxon>Haetaevirus</taxon>
        <taxon>Haetaevirus PBC2</taxon>
    </lineage>
</organism>
<accession>A0A218KC45</accession>
<proteinExistence type="predicted"/>
<reference evidence="2 3" key="1">
    <citation type="submission" date="2015-06" db="EMBL/GenBank/DDBJ databases">
        <title>Complete genome sequence of Bacillus cereus phage PBC2.</title>
        <authorList>
            <person name="Kong M."/>
            <person name="Ryu S."/>
        </authorList>
    </citation>
    <scope>NUCLEOTIDE SEQUENCE [LARGE SCALE GENOMIC DNA]</scope>
</reference>
<feature type="transmembrane region" description="Helical" evidence="1">
    <location>
        <begin position="7"/>
        <end position="28"/>
    </location>
</feature>
<keyword evidence="1" id="KW-1133">Transmembrane helix</keyword>
<dbReference type="Proteomes" id="UP000223102">
    <property type="component" value="Segment"/>
</dbReference>
<gene>
    <name evidence="2" type="ORF">PBC2_141</name>
</gene>
<name>A0A218KC45_9CAUD</name>
<feature type="transmembrane region" description="Helical" evidence="1">
    <location>
        <begin position="61"/>
        <end position="80"/>
    </location>
</feature>
<keyword evidence="3" id="KW-1185">Reference proteome</keyword>
<dbReference type="EMBL" id="KT070867">
    <property type="protein sequence ID" value="AKQ08456.1"/>
    <property type="molecule type" value="Genomic_DNA"/>
</dbReference>
<protein>
    <submittedName>
        <fullName evidence="2">Uncharacterized protein</fullName>
    </submittedName>
</protein>
<keyword evidence="1" id="KW-0472">Membrane</keyword>
<evidence type="ECO:0000313" key="3">
    <source>
        <dbReference type="Proteomes" id="UP000223102"/>
    </source>
</evidence>
<sequence length="89" mass="10593">MAYMYIMGFISWAIMIFMLTGFMVSQMFESDLRKEDLSDDERMKIETVMMSFWDAKFSGKVYWLLSIGTQIWAILLSPLLDKLQRKKDE</sequence>
<evidence type="ECO:0000256" key="1">
    <source>
        <dbReference type="SAM" id="Phobius"/>
    </source>
</evidence>
<evidence type="ECO:0000313" key="2">
    <source>
        <dbReference type="EMBL" id="AKQ08456.1"/>
    </source>
</evidence>